<dbReference type="EMBL" id="QAPG01000042">
    <property type="protein sequence ID" value="TDZ35362.1"/>
    <property type="molecule type" value="Genomic_DNA"/>
</dbReference>
<comment type="similarity">
    <text evidence="6">Belongs to the DEAD box helicase family.</text>
</comment>
<comment type="function">
    <text evidence="7">RNA helicase.</text>
</comment>
<keyword evidence="1 6" id="KW-0547">Nucleotide-binding</keyword>
<dbReference type="GO" id="GO:0016787">
    <property type="term" value="F:hydrolase activity"/>
    <property type="evidence" value="ECO:0007669"/>
    <property type="project" value="UniProtKB-KW"/>
</dbReference>
<organism evidence="11 12">
    <name type="scientific">Colletotrichum spinosum</name>
    <dbReference type="NCBI Taxonomy" id="1347390"/>
    <lineage>
        <taxon>Eukaryota</taxon>
        <taxon>Fungi</taxon>
        <taxon>Dikarya</taxon>
        <taxon>Ascomycota</taxon>
        <taxon>Pezizomycotina</taxon>
        <taxon>Sordariomycetes</taxon>
        <taxon>Hypocreomycetidae</taxon>
        <taxon>Glomerellales</taxon>
        <taxon>Glomerellaceae</taxon>
        <taxon>Colletotrichum</taxon>
        <taxon>Colletotrichum orbiculare species complex</taxon>
    </lineage>
</organism>
<feature type="compositionally biased region" description="Basic and acidic residues" evidence="8">
    <location>
        <begin position="592"/>
        <end position="606"/>
    </location>
</feature>
<dbReference type="PROSITE" id="PS00039">
    <property type="entry name" value="DEAD_ATP_HELICASE"/>
    <property type="match status" value="1"/>
</dbReference>
<dbReference type="SMART" id="SM00490">
    <property type="entry name" value="HELICc"/>
    <property type="match status" value="1"/>
</dbReference>
<gene>
    <name evidence="11" type="ORF">C8035_v008863</name>
</gene>
<feature type="compositionally biased region" description="Basic and acidic residues" evidence="8">
    <location>
        <begin position="653"/>
        <end position="666"/>
    </location>
</feature>
<sequence length="666" mass="73522">MFRQSIRRCARLSSACFAAPSLRTRPVVIKSFAQPSQIASCVPASINGFKLYSTEAAAVAPEQSADASKDAPLSRFEDLRSLGVHNNLVDSITKGLRYEEMTDVQSKTIKPALEGMDMVAQAKTGTGKTLAFLVPILQRMIAKDPALATRNARYQASSSDIRGIIISPTRELAEQIAVEAEKLCRNTGLVVQRAVGGTQKRQMLYQTRREGCHLLVGTPGRLNDLLGDPDSGIRAPKLAAIVLDEADNMLDVGFEKELNSIVAQLPDPRKTERQTLLFSATIPQNVIQLARSWVRPDKFDFIQTVNPNDVLTHDRVPQHVVNCKSHANMFPTLYELVHSELEKRSKNPDLMPFKAMVFMPTTGFVELASGVDRVMSGLRRQYGSVNGWKIHSKLTQPQRTRSADEFRASKSGILFTSDVTARGLDFPNVTHVIQFGVPHEREQYVHRLGRTARAGKPGEGWLIIADAELDHARKELKGLPIKPNTSFNDAARLDFASNAERSEVTQAVTEATQKVDGGKLSTAYMSIWGRFNVRAGQQLQDSMRDWFVNALEKGHTPYISPAAAAKRNLTRVSGLNHDVSTREDSDGFDVGRGGRGDRFGGDRFGGDRFGGGRFGGDRFGGRSSGDRFGGRRDGGFNREPRDGFDKMSQQRSGGDRRGDRRDRSSF</sequence>
<dbReference type="AlphaFoldDB" id="A0A4R8Q9S8"/>
<dbReference type="CDD" id="cd18787">
    <property type="entry name" value="SF2_C_DEAD"/>
    <property type="match status" value="1"/>
</dbReference>
<evidence type="ECO:0000256" key="3">
    <source>
        <dbReference type="ARBA" id="ARBA00022806"/>
    </source>
</evidence>
<evidence type="ECO:0000256" key="8">
    <source>
        <dbReference type="SAM" id="MobiDB-lite"/>
    </source>
</evidence>
<evidence type="ECO:0000256" key="2">
    <source>
        <dbReference type="ARBA" id="ARBA00022801"/>
    </source>
</evidence>
<comment type="caution">
    <text evidence="11">The sequence shown here is derived from an EMBL/GenBank/DDBJ whole genome shotgun (WGS) entry which is preliminary data.</text>
</comment>
<accession>A0A4R8Q9S8</accession>
<keyword evidence="4 6" id="KW-0067">ATP-binding</keyword>
<evidence type="ECO:0000256" key="1">
    <source>
        <dbReference type="ARBA" id="ARBA00022741"/>
    </source>
</evidence>
<dbReference type="Proteomes" id="UP000295083">
    <property type="component" value="Unassembled WGS sequence"/>
</dbReference>
<keyword evidence="5 7" id="KW-0694">RNA-binding</keyword>
<dbReference type="PROSITE" id="PS51194">
    <property type="entry name" value="HELICASE_CTER"/>
    <property type="match status" value="1"/>
</dbReference>
<feature type="domain" description="Helicase C-terminal" evidence="10">
    <location>
        <begin position="340"/>
        <end position="493"/>
    </location>
</feature>
<feature type="region of interest" description="Disordered" evidence="8">
    <location>
        <begin position="576"/>
        <end position="666"/>
    </location>
</feature>
<reference evidence="11 12" key="1">
    <citation type="submission" date="2018-11" db="EMBL/GenBank/DDBJ databases">
        <title>Genome sequence and assembly of Colletotrichum spinosum.</title>
        <authorList>
            <person name="Gan P."/>
            <person name="Shirasu K."/>
        </authorList>
    </citation>
    <scope>NUCLEOTIDE SEQUENCE [LARGE SCALE GENOMIC DNA]</scope>
    <source>
        <strain evidence="11 12">CBS 515.97</strain>
    </source>
</reference>
<evidence type="ECO:0000313" key="12">
    <source>
        <dbReference type="Proteomes" id="UP000295083"/>
    </source>
</evidence>
<comment type="catalytic activity">
    <reaction evidence="7">
        <text>ATP + H2O = ADP + phosphate + H(+)</text>
        <dbReference type="Rhea" id="RHEA:13065"/>
        <dbReference type="ChEBI" id="CHEBI:15377"/>
        <dbReference type="ChEBI" id="CHEBI:15378"/>
        <dbReference type="ChEBI" id="CHEBI:30616"/>
        <dbReference type="ChEBI" id="CHEBI:43474"/>
        <dbReference type="ChEBI" id="CHEBI:456216"/>
        <dbReference type="EC" id="3.6.4.13"/>
    </reaction>
</comment>
<evidence type="ECO:0000313" key="11">
    <source>
        <dbReference type="EMBL" id="TDZ35362.1"/>
    </source>
</evidence>
<evidence type="ECO:0000259" key="9">
    <source>
        <dbReference type="PROSITE" id="PS51192"/>
    </source>
</evidence>
<dbReference type="PANTHER" id="PTHR24031">
    <property type="entry name" value="RNA HELICASE"/>
    <property type="match status" value="1"/>
</dbReference>
<dbReference type="InterPro" id="IPR000629">
    <property type="entry name" value="RNA-helicase_DEAD-box_CS"/>
</dbReference>
<comment type="domain">
    <text evidence="7">The Q motif is unique to and characteristic of the DEAD box family of RNA helicases and controls ATP binding and hydrolysis.</text>
</comment>
<dbReference type="PROSITE" id="PS51192">
    <property type="entry name" value="HELICASE_ATP_BIND_1"/>
    <property type="match status" value="1"/>
</dbReference>
<dbReference type="InterPro" id="IPR014001">
    <property type="entry name" value="Helicase_ATP-bd"/>
</dbReference>
<dbReference type="SUPFAM" id="SSF52540">
    <property type="entry name" value="P-loop containing nucleoside triphosphate hydrolases"/>
    <property type="match status" value="2"/>
</dbReference>
<feature type="domain" description="Helicase ATP-binding" evidence="9">
    <location>
        <begin position="109"/>
        <end position="300"/>
    </location>
</feature>
<dbReference type="Pfam" id="PF00270">
    <property type="entry name" value="DEAD"/>
    <property type="match status" value="1"/>
</dbReference>
<dbReference type="Gene3D" id="3.40.50.300">
    <property type="entry name" value="P-loop containing nucleotide triphosphate hydrolases"/>
    <property type="match status" value="2"/>
</dbReference>
<keyword evidence="2 6" id="KW-0378">Hydrolase</keyword>
<protein>
    <recommendedName>
        <fullName evidence="7">ATP-dependent RNA helicase</fullName>
        <ecNumber evidence="7">3.6.4.13</ecNumber>
    </recommendedName>
</protein>
<keyword evidence="3 6" id="KW-0347">Helicase</keyword>
<dbReference type="SMART" id="SM00487">
    <property type="entry name" value="DEXDc"/>
    <property type="match status" value="1"/>
</dbReference>
<proteinExistence type="inferred from homology"/>
<evidence type="ECO:0000259" key="10">
    <source>
        <dbReference type="PROSITE" id="PS51194"/>
    </source>
</evidence>
<dbReference type="InterPro" id="IPR011545">
    <property type="entry name" value="DEAD/DEAH_box_helicase_dom"/>
</dbReference>
<evidence type="ECO:0000256" key="4">
    <source>
        <dbReference type="ARBA" id="ARBA00022840"/>
    </source>
</evidence>
<name>A0A4R8Q9S8_9PEZI</name>
<dbReference type="InterPro" id="IPR027417">
    <property type="entry name" value="P-loop_NTPase"/>
</dbReference>
<evidence type="ECO:0000256" key="6">
    <source>
        <dbReference type="RuleBase" id="RU000492"/>
    </source>
</evidence>
<dbReference type="EC" id="3.6.4.13" evidence="7"/>
<dbReference type="GO" id="GO:0003724">
    <property type="term" value="F:RNA helicase activity"/>
    <property type="evidence" value="ECO:0007669"/>
    <property type="project" value="UniProtKB-EC"/>
</dbReference>
<dbReference type="GO" id="GO:0005524">
    <property type="term" value="F:ATP binding"/>
    <property type="evidence" value="ECO:0007669"/>
    <property type="project" value="UniProtKB-UniRule"/>
</dbReference>
<dbReference type="Pfam" id="PF00271">
    <property type="entry name" value="Helicase_C"/>
    <property type="match status" value="1"/>
</dbReference>
<evidence type="ECO:0000256" key="7">
    <source>
        <dbReference type="RuleBase" id="RU365068"/>
    </source>
</evidence>
<keyword evidence="12" id="KW-1185">Reference proteome</keyword>
<dbReference type="GO" id="GO:0003723">
    <property type="term" value="F:RNA binding"/>
    <property type="evidence" value="ECO:0007669"/>
    <property type="project" value="UniProtKB-UniRule"/>
</dbReference>
<evidence type="ECO:0000256" key="5">
    <source>
        <dbReference type="ARBA" id="ARBA00022884"/>
    </source>
</evidence>
<dbReference type="InterPro" id="IPR001650">
    <property type="entry name" value="Helicase_C-like"/>
</dbReference>
<feature type="compositionally biased region" description="Basic and acidic residues" evidence="8">
    <location>
        <begin position="615"/>
        <end position="645"/>
    </location>
</feature>